<reference evidence="2 3" key="1">
    <citation type="submission" date="2019-03" db="EMBL/GenBank/DDBJ databases">
        <title>Genomic Encyclopedia of Type Strains, Phase IV (KMG-IV): sequencing the most valuable type-strain genomes for metagenomic binning, comparative biology and taxonomic classification.</title>
        <authorList>
            <person name="Goeker M."/>
        </authorList>
    </citation>
    <scope>NUCLEOTIDE SEQUENCE [LARGE SCALE GENOMIC DNA]</scope>
    <source>
        <strain evidence="2 3">DSM 45934</strain>
    </source>
</reference>
<dbReference type="Proteomes" id="UP000295680">
    <property type="component" value="Unassembled WGS sequence"/>
</dbReference>
<dbReference type="OrthoDB" id="4028076at2"/>
<evidence type="ECO:0000313" key="3">
    <source>
        <dbReference type="Proteomes" id="UP000295680"/>
    </source>
</evidence>
<dbReference type="AlphaFoldDB" id="A0A4R2J523"/>
<name>A0A4R2J523_9PSEU</name>
<gene>
    <name evidence="2" type="ORF">EV192_111141</name>
</gene>
<dbReference type="InterPro" id="IPR011009">
    <property type="entry name" value="Kinase-like_dom_sf"/>
</dbReference>
<keyword evidence="1" id="KW-0472">Membrane</keyword>
<accession>A0A4R2J523</accession>
<dbReference type="EMBL" id="SLWS01000011">
    <property type="protein sequence ID" value="TCO52947.1"/>
    <property type="molecule type" value="Genomic_DNA"/>
</dbReference>
<evidence type="ECO:0000313" key="2">
    <source>
        <dbReference type="EMBL" id="TCO52947.1"/>
    </source>
</evidence>
<dbReference type="Gene3D" id="1.10.510.10">
    <property type="entry name" value="Transferase(Phosphotransferase) domain 1"/>
    <property type="match status" value="1"/>
</dbReference>
<evidence type="ECO:0000256" key="1">
    <source>
        <dbReference type="SAM" id="Phobius"/>
    </source>
</evidence>
<keyword evidence="1" id="KW-0812">Transmembrane</keyword>
<evidence type="ECO:0008006" key="4">
    <source>
        <dbReference type="Google" id="ProtNLM"/>
    </source>
</evidence>
<proteinExistence type="predicted"/>
<keyword evidence="3" id="KW-1185">Reference proteome</keyword>
<feature type="transmembrane region" description="Helical" evidence="1">
    <location>
        <begin position="320"/>
        <end position="341"/>
    </location>
</feature>
<comment type="caution">
    <text evidence="2">The sequence shown here is derived from an EMBL/GenBank/DDBJ whole genome shotgun (WGS) entry which is preliminary data.</text>
</comment>
<organism evidence="2 3">
    <name type="scientific">Actinocrispum wychmicini</name>
    <dbReference type="NCBI Taxonomy" id="1213861"/>
    <lineage>
        <taxon>Bacteria</taxon>
        <taxon>Bacillati</taxon>
        <taxon>Actinomycetota</taxon>
        <taxon>Actinomycetes</taxon>
        <taxon>Pseudonocardiales</taxon>
        <taxon>Pseudonocardiaceae</taxon>
        <taxon>Actinocrispum</taxon>
    </lineage>
</organism>
<keyword evidence="1" id="KW-1133">Transmembrane helix</keyword>
<dbReference type="RefSeq" id="WP_132123914.1">
    <property type="nucleotide sequence ID" value="NZ_SLWS01000011.1"/>
</dbReference>
<sequence length="343" mass="37758">MTSALPDDRYETWAGLTPLGEQADWRLRSVVPIASPGSLLLADQVELSDGRKVERKRLPGDVRGQDDWTLAGTQLDNEIRTLVRLATRYPNNYPAELPQLIGYNFDAIEPFVLMKSLLGATMVGQSGMVTLLTEDRKRFQLGIYRAVAALHEVDLIHGAIALSSVRWSGERLQLVGFEHSAERGEIPQSRPVTVANPPRAADPAQDIRDAGLAVLEMMGRKRHLDRTGQDKLVEQLGPGLRHVFDQDPAKRPTAVDVLAALSSPVAPPDPIDVDDALKAGWDSFDREHQPPEPWPPFPSVLDLDEDVVKPPPDSPLWTKLRLLVVAIGVLAVAGVVMWMVLKS</sequence>
<dbReference type="SUPFAM" id="SSF56112">
    <property type="entry name" value="Protein kinase-like (PK-like)"/>
    <property type="match status" value="1"/>
</dbReference>
<protein>
    <recommendedName>
        <fullName evidence="4">Protein kinase domain-containing protein</fullName>
    </recommendedName>
</protein>